<accession>A0A7G8T6Q5</accession>
<dbReference type="KEGG" id="cfem:HCR03_11030"/>
<organism evidence="1 3">
    <name type="scientific">Caproicibacter fermentans</name>
    <dbReference type="NCBI Taxonomy" id="2576756"/>
    <lineage>
        <taxon>Bacteria</taxon>
        <taxon>Bacillati</taxon>
        <taxon>Bacillota</taxon>
        <taxon>Clostridia</taxon>
        <taxon>Eubacteriales</taxon>
        <taxon>Acutalibacteraceae</taxon>
        <taxon>Caproicibacter</taxon>
    </lineage>
</organism>
<evidence type="ECO:0000313" key="3">
    <source>
        <dbReference type="Proteomes" id="UP000469440"/>
    </source>
</evidence>
<gene>
    <name evidence="1" type="ORF">CAFE_18310</name>
    <name evidence="2" type="ORF">HCR03_11030</name>
</gene>
<protein>
    <submittedName>
        <fullName evidence="1">Uncharacterized protein</fullName>
    </submittedName>
</protein>
<proteinExistence type="predicted"/>
<evidence type="ECO:0000313" key="1">
    <source>
        <dbReference type="EMBL" id="MVB11128.1"/>
    </source>
</evidence>
<dbReference type="Proteomes" id="UP000515909">
    <property type="component" value="Chromosome"/>
</dbReference>
<accession>A0A6N8HZN6</accession>
<reference evidence="2 4" key="2">
    <citation type="submission" date="2020-08" db="EMBL/GenBank/DDBJ databases">
        <title>The isolate Caproiciproducens sp. 7D4C2 produces n-caproate at mildly acidic conditions from hexoses: genome and rBOX comparison with related strains and chain-elongating bacteria.</title>
        <authorList>
            <person name="Esquivel-Elizondo S."/>
            <person name="Bagci C."/>
            <person name="Temovska M."/>
            <person name="Jeon B.S."/>
            <person name="Bessarab I."/>
            <person name="Williams R.B.H."/>
            <person name="Huson D.H."/>
            <person name="Angenent L.T."/>
        </authorList>
    </citation>
    <scope>NUCLEOTIDE SEQUENCE [LARGE SCALE GENOMIC DNA]</scope>
    <source>
        <strain evidence="2 4">7D4C2</strain>
    </source>
</reference>
<dbReference type="Proteomes" id="UP000469440">
    <property type="component" value="Unassembled WGS sequence"/>
</dbReference>
<sequence>MWFWQRTELWLGYSMEEFNRLRRILDQNGIEYDYRIRDRIKMDPFGSERRINSMARMGENPAYRKRYYLYVNKENQEYARHLISDSPKEQ</sequence>
<evidence type="ECO:0000313" key="4">
    <source>
        <dbReference type="Proteomes" id="UP000515909"/>
    </source>
</evidence>
<name>A0A6N8HZN6_9FIRM</name>
<dbReference type="EMBL" id="VWXL01000052">
    <property type="protein sequence ID" value="MVB11128.1"/>
    <property type="molecule type" value="Genomic_DNA"/>
</dbReference>
<dbReference type="RefSeq" id="WP_139104080.1">
    <property type="nucleotide sequence ID" value="NZ_CP060286.1"/>
</dbReference>
<dbReference type="OrthoDB" id="2087971at2"/>
<evidence type="ECO:0000313" key="2">
    <source>
        <dbReference type="EMBL" id="QNK39296.1"/>
    </source>
</evidence>
<dbReference type="EMBL" id="CP060286">
    <property type="protein sequence ID" value="QNK39296.1"/>
    <property type="molecule type" value="Genomic_DNA"/>
</dbReference>
<keyword evidence="3" id="KW-1185">Reference proteome</keyword>
<dbReference type="AlphaFoldDB" id="A0A6N8HZN6"/>
<reference evidence="1 3" key="1">
    <citation type="submission" date="2019-09" db="EMBL/GenBank/DDBJ databases">
        <title>Genome sequence of Clostridium sp. EA1.</title>
        <authorList>
            <person name="Poehlein A."/>
            <person name="Bengelsdorf F.R."/>
            <person name="Daniel R."/>
        </authorList>
    </citation>
    <scope>NUCLEOTIDE SEQUENCE [LARGE SCALE GENOMIC DNA]</scope>
    <source>
        <strain evidence="1 3">EA1</strain>
    </source>
</reference>